<comment type="caution">
    <text evidence="2">The sequence shown here is derived from an EMBL/GenBank/DDBJ whole genome shotgun (WGS) entry which is preliminary data.</text>
</comment>
<reference evidence="2 3" key="1">
    <citation type="submission" date="2018-05" db="EMBL/GenBank/DDBJ databases">
        <title>Genetic diversity of glacier-inhabiting Cryobacterium bacteria in China and description of Cryobacterium mengkeensis sp. nov. and Arthrobacter glacialis sp. nov.</title>
        <authorList>
            <person name="Liu Q."/>
            <person name="Xin Y.-H."/>
        </authorList>
    </citation>
    <scope>NUCLEOTIDE SEQUENCE [LARGE SCALE GENOMIC DNA]</scope>
    <source>
        <strain evidence="2 3">LI2</strain>
    </source>
</reference>
<dbReference type="OrthoDB" id="3430018at2"/>
<organism evidence="2 3">
    <name type="scientific">Arthrobacter livingstonensis</name>
    <dbReference type="NCBI Taxonomy" id="670078"/>
    <lineage>
        <taxon>Bacteria</taxon>
        <taxon>Bacillati</taxon>
        <taxon>Actinomycetota</taxon>
        <taxon>Actinomycetes</taxon>
        <taxon>Micrococcales</taxon>
        <taxon>Micrococcaceae</taxon>
        <taxon>Arthrobacter</taxon>
    </lineage>
</organism>
<dbReference type="EMBL" id="QJVD01000013">
    <property type="protein sequence ID" value="PYI66713.1"/>
    <property type="molecule type" value="Genomic_DNA"/>
</dbReference>
<accession>A0A2V5LAE8</accession>
<dbReference type="NCBIfam" id="TIGR01552">
    <property type="entry name" value="phd_fam"/>
    <property type="match status" value="1"/>
</dbReference>
<comment type="similarity">
    <text evidence="1">Belongs to the phD/YefM antitoxin family.</text>
</comment>
<gene>
    <name evidence="2" type="ORF">CVV68_12950</name>
</gene>
<evidence type="ECO:0000256" key="1">
    <source>
        <dbReference type="ARBA" id="ARBA00009981"/>
    </source>
</evidence>
<name>A0A2V5LAE8_9MICC</name>
<proteinExistence type="inferred from homology"/>
<dbReference type="InterPro" id="IPR036165">
    <property type="entry name" value="YefM-like_sf"/>
</dbReference>
<dbReference type="AlphaFoldDB" id="A0A2V5LAE8"/>
<evidence type="ECO:0000313" key="3">
    <source>
        <dbReference type="Proteomes" id="UP000247832"/>
    </source>
</evidence>
<sequence length="91" mass="9857">MSRDTELSVSQARNHFSDAVNRAAFGGEITYVTRGRGQKRAAAIVPAEFVDRYEAMLDSEDGRIALERLADLDAGRTKAVSADEAARTLGL</sequence>
<keyword evidence="3" id="KW-1185">Reference proteome</keyword>
<dbReference type="RefSeq" id="WP_110501430.1">
    <property type="nucleotide sequence ID" value="NZ_QJVD01000013.1"/>
</dbReference>
<dbReference type="SUPFAM" id="SSF143120">
    <property type="entry name" value="YefM-like"/>
    <property type="match status" value="1"/>
</dbReference>
<protein>
    <submittedName>
        <fullName evidence="2">Antitoxin of toxin-antitoxin stability system</fullName>
    </submittedName>
</protein>
<evidence type="ECO:0000313" key="2">
    <source>
        <dbReference type="EMBL" id="PYI66713.1"/>
    </source>
</evidence>
<dbReference type="Proteomes" id="UP000247832">
    <property type="component" value="Unassembled WGS sequence"/>
</dbReference>